<sequence>MNSHLGNIPSRPTGPKNLCGQWYLDSRVTRREWLKMLRDRIMIFDFISGNKLQDREDRESRNKVAGKIENELYYMSVLESKQKQVQIIEWQAQDNEGMYEWALHKIHDQDRLERAACNGINHEEDFDTWLDKLEFQVSMNQDKLFIPEIPDKYNEFVALIDPHFVF</sequence>
<dbReference type="Proteomes" id="UP000018144">
    <property type="component" value="Unassembled WGS sequence"/>
</dbReference>
<reference evidence="1 2" key="1">
    <citation type="journal article" date="2013" name="PLoS Genet.">
        <title>The genome and development-dependent transcriptomes of Pyronema confluens: a window into fungal evolution.</title>
        <authorList>
            <person name="Traeger S."/>
            <person name="Altegoer F."/>
            <person name="Freitag M."/>
            <person name="Gabaldon T."/>
            <person name="Kempken F."/>
            <person name="Kumar A."/>
            <person name="Marcet-Houben M."/>
            <person name="Poggeler S."/>
            <person name="Stajich J.E."/>
            <person name="Nowrousian M."/>
        </authorList>
    </citation>
    <scope>NUCLEOTIDE SEQUENCE [LARGE SCALE GENOMIC DNA]</scope>
    <source>
        <strain evidence="2">CBS 100304</strain>
        <tissue evidence="1">Vegetative mycelium</tissue>
    </source>
</reference>
<dbReference type="EMBL" id="HF935289">
    <property type="protein sequence ID" value="CCX06435.1"/>
    <property type="molecule type" value="Genomic_DNA"/>
</dbReference>
<proteinExistence type="predicted"/>
<evidence type="ECO:0000313" key="1">
    <source>
        <dbReference type="EMBL" id="CCX06435.1"/>
    </source>
</evidence>
<protein>
    <submittedName>
        <fullName evidence="1">Uncharacterized protein</fullName>
    </submittedName>
</protein>
<name>U4KY13_PYROM</name>
<keyword evidence="2" id="KW-1185">Reference proteome</keyword>
<evidence type="ECO:0000313" key="2">
    <source>
        <dbReference type="Proteomes" id="UP000018144"/>
    </source>
</evidence>
<dbReference type="AlphaFoldDB" id="U4KY13"/>
<organism evidence="1 2">
    <name type="scientific">Pyronema omphalodes (strain CBS 100304)</name>
    <name type="common">Pyronema confluens</name>
    <dbReference type="NCBI Taxonomy" id="1076935"/>
    <lineage>
        <taxon>Eukaryota</taxon>
        <taxon>Fungi</taxon>
        <taxon>Dikarya</taxon>
        <taxon>Ascomycota</taxon>
        <taxon>Pezizomycotina</taxon>
        <taxon>Pezizomycetes</taxon>
        <taxon>Pezizales</taxon>
        <taxon>Pyronemataceae</taxon>
        <taxon>Pyronema</taxon>
    </lineage>
</organism>
<gene>
    <name evidence="1" type="ORF">PCON_06022</name>
</gene>
<accession>U4KY13</accession>